<evidence type="ECO:0000256" key="4">
    <source>
        <dbReference type="ARBA" id="ARBA00022679"/>
    </source>
</evidence>
<evidence type="ECO:0000256" key="7">
    <source>
        <dbReference type="ARBA" id="ARBA00022840"/>
    </source>
</evidence>
<feature type="domain" description="Protein kinase" evidence="10">
    <location>
        <begin position="1"/>
        <end position="124"/>
    </location>
</feature>
<keyword evidence="12" id="KW-1185">Reference proteome</keyword>
<dbReference type="EMBL" id="DS469856">
    <property type="protein sequence ID" value="EDO32007.1"/>
    <property type="molecule type" value="Genomic_DNA"/>
</dbReference>
<evidence type="ECO:0000256" key="8">
    <source>
        <dbReference type="ARBA" id="ARBA00047899"/>
    </source>
</evidence>
<dbReference type="Proteomes" id="UP000001593">
    <property type="component" value="Unassembled WGS sequence"/>
</dbReference>
<evidence type="ECO:0000256" key="6">
    <source>
        <dbReference type="ARBA" id="ARBA00022777"/>
    </source>
</evidence>
<evidence type="ECO:0000256" key="2">
    <source>
        <dbReference type="ARBA" id="ARBA00012513"/>
    </source>
</evidence>
<keyword evidence="7" id="KW-0067">ATP-binding</keyword>
<dbReference type="GO" id="GO:0007095">
    <property type="term" value="P:mitotic G2 DNA damage checkpoint signaling"/>
    <property type="evidence" value="ECO:0000318"/>
    <property type="project" value="GO_Central"/>
</dbReference>
<dbReference type="PANTHER" id="PTHR24346">
    <property type="entry name" value="MAP/MICROTUBULE AFFINITY-REGULATING KINASE"/>
    <property type="match status" value="1"/>
</dbReference>
<dbReference type="SUPFAM" id="SSF56112">
    <property type="entry name" value="Protein kinase-like (PK-like)"/>
    <property type="match status" value="1"/>
</dbReference>
<dbReference type="InterPro" id="IPR000719">
    <property type="entry name" value="Prot_kinase_dom"/>
</dbReference>
<keyword evidence="5" id="KW-0547">Nucleotide-binding</keyword>
<evidence type="ECO:0000256" key="3">
    <source>
        <dbReference type="ARBA" id="ARBA00022527"/>
    </source>
</evidence>
<evidence type="ECO:0000256" key="5">
    <source>
        <dbReference type="ARBA" id="ARBA00022741"/>
    </source>
</evidence>
<dbReference type="GO" id="GO:0035402">
    <property type="term" value="F:histone H3T11 kinase activity"/>
    <property type="evidence" value="ECO:0000318"/>
    <property type="project" value="GO_Central"/>
</dbReference>
<keyword evidence="4" id="KW-0808">Transferase</keyword>
<evidence type="ECO:0000313" key="11">
    <source>
        <dbReference type="EMBL" id="EDO32007.1"/>
    </source>
</evidence>
<dbReference type="InParanoid" id="A7SWB7"/>
<dbReference type="AlphaFoldDB" id="A7SWB7"/>
<comment type="similarity">
    <text evidence="1">Belongs to the protein kinase superfamily. CAMK Ser/Thr protein kinase family. NIM1 subfamily.</text>
</comment>
<reference evidence="11 12" key="1">
    <citation type="journal article" date="2007" name="Science">
        <title>Sea anemone genome reveals ancestral eumetazoan gene repertoire and genomic organization.</title>
        <authorList>
            <person name="Putnam N.H."/>
            <person name="Srivastava M."/>
            <person name="Hellsten U."/>
            <person name="Dirks B."/>
            <person name="Chapman J."/>
            <person name="Salamov A."/>
            <person name="Terry A."/>
            <person name="Shapiro H."/>
            <person name="Lindquist E."/>
            <person name="Kapitonov V.V."/>
            <person name="Jurka J."/>
            <person name="Genikhovich G."/>
            <person name="Grigoriev I.V."/>
            <person name="Lucas S.M."/>
            <person name="Steele R.E."/>
            <person name="Finnerty J.R."/>
            <person name="Technau U."/>
            <person name="Martindale M.Q."/>
            <person name="Rokhsar D.S."/>
        </authorList>
    </citation>
    <scope>NUCLEOTIDE SEQUENCE [LARGE SCALE GENOMIC DNA]</scope>
    <source>
        <strain evidence="12">CH2 X CH6</strain>
    </source>
</reference>
<dbReference type="GO" id="GO:0005524">
    <property type="term" value="F:ATP binding"/>
    <property type="evidence" value="ECO:0007669"/>
    <property type="project" value="UniProtKB-KW"/>
</dbReference>
<accession>A7SWB7</accession>
<organism evidence="11 12">
    <name type="scientific">Nematostella vectensis</name>
    <name type="common">Starlet sea anemone</name>
    <dbReference type="NCBI Taxonomy" id="45351"/>
    <lineage>
        <taxon>Eukaryota</taxon>
        <taxon>Metazoa</taxon>
        <taxon>Cnidaria</taxon>
        <taxon>Anthozoa</taxon>
        <taxon>Hexacorallia</taxon>
        <taxon>Actiniaria</taxon>
        <taxon>Edwardsiidae</taxon>
        <taxon>Nematostella</taxon>
    </lineage>
</organism>
<evidence type="ECO:0000313" key="12">
    <source>
        <dbReference type="Proteomes" id="UP000001593"/>
    </source>
</evidence>
<name>A7SWB7_NEMVE</name>
<dbReference type="InterPro" id="IPR011009">
    <property type="entry name" value="Kinase-like_dom_sf"/>
</dbReference>
<dbReference type="EC" id="2.7.11.1" evidence="2"/>
<dbReference type="PROSITE" id="PS50011">
    <property type="entry name" value="PROTEIN_KINASE_DOM"/>
    <property type="match status" value="1"/>
</dbReference>
<sequence>DNLKITDFGFATVFRHKGRERLLGKCCGTPPYVAPEVLGKMDYRAQPADIWSCGIVLVAMLAGELPWDEPSPRNREYLAWIENKINRTPWVKIDPQPLALLKKILLANPSKRCTIPLIKADRWFDRTFTVTTRSPGNSKSICNFIIYLYVKLCDNHCNNSWNGHFAHISASQPEPRRHLDSGLGSAIGSTEDCGEAKEALWFSQPIHPDHMLLSSQLPCTPGSSQTPFQRLVKRMTRIHSKKNQETTLAKLKDALDKLSYSYKCTGVKLLTVETIDRRKNKIVMKVSLIDMAPAVLVDFRLSKGDGLEFKRQFLKIKANLKDIMER</sequence>
<comment type="catalytic activity">
    <reaction evidence="8">
        <text>L-threonyl-[protein] + ATP = O-phospho-L-threonyl-[protein] + ADP + H(+)</text>
        <dbReference type="Rhea" id="RHEA:46608"/>
        <dbReference type="Rhea" id="RHEA-COMP:11060"/>
        <dbReference type="Rhea" id="RHEA-COMP:11605"/>
        <dbReference type="ChEBI" id="CHEBI:15378"/>
        <dbReference type="ChEBI" id="CHEBI:30013"/>
        <dbReference type="ChEBI" id="CHEBI:30616"/>
        <dbReference type="ChEBI" id="CHEBI:61977"/>
        <dbReference type="ChEBI" id="CHEBI:456216"/>
        <dbReference type="EC" id="2.7.11.1"/>
    </reaction>
</comment>
<dbReference type="FunFam" id="3.30.310.80:FF:000007">
    <property type="entry name" value="Serine/threonine-protein kinase Chk1 isoform 1"/>
    <property type="match status" value="1"/>
</dbReference>
<feature type="non-terminal residue" evidence="11">
    <location>
        <position position="326"/>
    </location>
</feature>
<evidence type="ECO:0000256" key="9">
    <source>
        <dbReference type="ARBA" id="ARBA00048679"/>
    </source>
</evidence>
<keyword evidence="6" id="KW-0418">Kinase</keyword>
<evidence type="ECO:0000256" key="1">
    <source>
        <dbReference type="ARBA" id="ARBA00010791"/>
    </source>
</evidence>
<keyword evidence="3" id="KW-0723">Serine/threonine-protein kinase</keyword>
<comment type="catalytic activity">
    <reaction evidence="9">
        <text>L-seryl-[protein] + ATP = O-phospho-L-seryl-[protein] + ADP + H(+)</text>
        <dbReference type="Rhea" id="RHEA:17989"/>
        <dbReference type="Rhea" id="RHEA-COMP:9863"/>
        <dbReference type="Rhea" id="RHEA-COMP:11604"/>
        <dbReference type="ChEBI" id="CHEBI:15378"/>
        <dbReference type="ChEBI" id="CHEBI:29999"/>
        <dbReference type="ChEBI" id="CHEBI:30616"/>
        <dbReference type="ChEBI" id="CHEBI:83421"/>
        <dbReference type="ChEBI" id="CHEBI:456216"/>
        <dbReference type="EC" id="2.7.11.1"/>
    </reaction>
</comment>
<gene>
    <name evidence="11" type="ORF">NEMVEDRAFT_v1g135050</name>
</gene>
<dbReference type="Pfam" id="PF00069">
    <property type="entry name" value="Pkinase"/>
    <property type="match status" value="1"/>
</dbReference>
<dbReference type="PhylomeDB" id="A7SWB7"/>
<evidence type="ECO:0000259" key="10">
    <source>
        <dbReference type="PROSITE" id="PS50011"/>
    </source>
</evidence>
<dbReference type="SMART" id="SM00220">
    <property type="entry name" value="S_TKc"/>
    <property type="match status" value="1"/>
</dbReference>
<dbReference type="Gene3D" id="3.30.310.80">
    <property type="entry name" value="Kinase associated domain 1, KA1"/>
    <property type="match status" value="1"/>
</dbReference>
<proteinExistence type="inferred from homology"/>
<dbReference type="STRING" id="45351.A7SWB7"/>
<dbReference type="FunCoup" id="A7SWB7">
    <property type="interactions" value="618"/>
</dbReference>
<dbReference type="Gene3D" id="1.10.510.10">
    <property type="entry name" value="Transferase(Phosphotransferase) domain 1"/>
    <property type="match status" value="1"/>
</dbReference>
<dbReference type="HOGENOM" id="CLU_000288_59_8_1"/>
<protein>
    <recommendedName>
        <fullName evidence="2">non-specific serine/threonine protein kinase</fullName>
        <ecNumber evidence="2">2.7.11.1</ecNumber>
    </recommendedName>
</protein>
<dbReference type="PANTHER" id="PTHR24346:SF107">
    <property type="entry name" value="SERINE_THREONINE-PROTEIN KINASE CHK1"/>
    <property type="match status" value="1"/>
</dbReference>